<gene>
    <name evidence="4" type="ordered locus">Closa_0303</name>
</gene>
<reference evidence="4" key="1">
    <citation type="submission" date="2010-07" db="EMBL/GenBank/DDBJ databases">
        <title>Complete sequence of Clostridium saccharolyticum WM1.</title>
        <authorList>
            <consortium name="US DOE Joint Genome Institute"/>
            <person name="Lucas S."/>
            <person name="Copeland A."/>
            <person name="Lapidus A."/>
            <person name="Cheng J.-F."/>
            <person name="Bruce D."/>
            <person name="Goodwin L."/>
            <person name="Pitluck S."/>
            <person name="Chertkov O."/>
            <person name="Detter J.C."/>
            <person name="Han C."/>
            <person name="Tapia R."/>
            <person name="Land M."/>
            <person name="Hauser L."/>
            <person name="Chang Y.-J."/>
            <person name="Jeffries C."/>
            <person name="Kyrpides N."/>
            <person name="Ivanova N."/>
            <person name="Mikhailova N."/>
            <person name="Mouttaki H."/>
            <person name="Lin L."/>
            <person name="Zhou J."/>
            <person name="Hemme C.L."/>
            <person name="Woyke T."/>
        </authorList>
    </citation>
    <scope>NUCLEOTIDE SEQUENCE [LARGE SCALE GENOMIC DNA]</scope>
    <source>
        <strain evidence="4">WM1</strain>
    </source>
</reference>
<dbReference type="OrthoDB" id="9800801at2"/>
<dbReference type="InterPro" id="IPR029063">
    <property type="entry name" value="SAM-dependent_MTases_sf"/>
</dbReference>
<evidence type="ECO:0000256" key="2">
    <source>
        <dbReference type="ARBA" id="ARBA00022679"/>
    </source>
</evidence>
<evidence type="ECO:0000256" key="3">
    <source>
        <dbReference type="ARBA" id="ARBA00022691"/>
    </source>
</evidence>
<dbReference type="STRING" id="610130.Closa_0303"/>
<keyword evidence="3" id="KW-0949">S-adenosyl-L-methionine</keyword>
<keyword evidence="2" id="KW-0808">Transferase</keyword>
<dbReference type="REBASE" id="27435">
    <property type="entry name" value="M.CsaWM1ORF303P"/>
</dbReference>
<keyword evidence="5" id="KW-1185">Reference proteome</keyword>
<evidence type="ECO:0000313" key="5">
    <source>
        <dbReference type="Proteomes" id="UP000001662"/>
    </source>
</evidence>
<evidence type="ECO:0000256" key="1">
    <source>
        <dbReference type="ARBA" id="ARBA00022603"/>
    </source>
</evidence>
<protein>
    <submittedName>
        <fullName evidence="4">Modification methylase</fullName>
    </submittedName>
</protein>
<dbReference type="Gene3D" id="3.40.50.150">
    <property type="entry name" value="Vaccinia Virus protein VP39"/>
    <property type="match status" value="2"/>
</dbReference>
<sequence>MNLANVLNSYSDEYWDFKDAKNDGIHSIANYPAPMVAPMQHELLNLLLRENQGYQKMLDPFHGSGVTLVEGQSLGLEVWGMDINPYAHIISLAKLEKYDPKIIEPANHQIIQRIENLKKSNLAIHHSFDNIQKWFRDDVIDDLRIIRTAITMESNLKTRRYYWLCFGEIVKRYSNTRTSTFKLHVKESEKISEMQNNVLEDFFNKIKETYKLIGYPKLGPFHLTCGDSIEIMKTYKPNSFDIICTSPPYGDNATTVTYGQFSILQLLWIDNNDFQYDSNCVDNFSKIDSMSLGGAHSANNAFYYSPIISSYISQLSLHKQTKIKRFYTDYENAFRLMTRLLKPKGSMLLTLGNRMVDRLEFPFIDVNKEIAQYYGLELIHVINRNIMKKRMPIRVSRLSDGKPVDSMSKETVLLFRKGEH</sequence>
<dbReference type="PaxDb" id="610130-Closa_0303"/>
<evidence type="ECO:0000313" key="4">
    <source>
        <dbReference type="EMBL" id="ADL02941.1"/>
    </source>
</evidence>
<dbReference type="GO" id="GO:0009307">
    <property type="term" value="P:DNA restriction-modification system"/>
    <property type="evidence" value="ECO:0007669"/>
    <property type="project" value="InterPro"/>
</dbReference>
<dbReference type="EMBL" id="CP002109">
    <property type="protein sequence ID" value="ADL02941.1"/>
    <property type="molecule type" value="Genomic_DNA"/>
</dbReference>
<organism evidence="4 5">
    <name type="scientific">Lacrimispora saccharolytica (strain ATCC 35040 / DSM 2544 / NRCC 2533 / WM1)</name>
    <name type="common">Clostridium saccharolyticum</name>
    <dbReference type="NCBI Taxonomy" id="610130"/>
    <lineage>
        <taxon>Bacteria</taxon>
        <taxon>Bacillati</taxon>
        <taxon>Bacillota</taxon>
        <taxon>Clostridia</taxon>
        <taxon>Lachnospirales</taxon>
        <taxon>Lachnospiraceae</taxon>
        <taxon>Lacrimispora</taxon>
    </lineage>
</organism>
<dbReference type="KEGG" id="csh:Closa_0303"/>
<dbReference type="GO" id="GO:0032259">
    <property type="term" value="P:methylation"/>
    <property type="evidence" value="ECO:0007669"/>
    <property type="project" value="UniProtKB-KW"/>
</dbReference>
<dbReference type="InterPro" id="IPR012327">
    <property type="entry name" value="MeTrfase_D12"/>
</dbReference>
<dbReference type="GO" id="GO:0009007">
    <property type="term" value="F:site-specific DNA-methyltransferase (adenine-specific) activity"/>
    <property type="evidence" value="ECO:0007669"/>
    <property type="project" value="UniProtKB-EC"/>
</dbReference>
<dbReference type="HOGENOM" id="CLU_027633_1_0_9"/>
<proteinExistence type="predicted"/>
<dbReference type="AlphaFoldDB" id="D9R2V1"/>
<accession>D9R2V1</accession>
<dbReference type="eggNOG" id="COG0863">
    <property type="taxonomic scope" value="Bacteria"/>
</dbReference>
<name>D9R2V1_LACSW</name>
<dbReference type="SUPFAM" id="SSF53335">
    <property type="entry name" value="S-adenosyl-L-methionine-dependent methyltransferases"/>
    <property type="match status" value="2"/>
</dbReference>
<dbReference type="RefSeq" id="WP_013271039.1">
    <property type="nucleotide sequence ID" value="NC_014376.1"/>
</dbReference>
<keyword evidence="1 4" id="KW-0489">Methyltransferase</keyword>
<dbReference type="Proteomes" id="UP000001662">
    <property type="component" value="Chromosome"/>
</dbReference>
<dbReference type="Pfam" id="PF02086">
    <property type="entry name" value="MethyltransfD12"/>
    <property type="match status" value="1"/>
</dbReference>